<feature type="domain" description="Asparaginase/glutaminase C-terminal" evidence="7">
    <location>
        <begin position="311"/>
        <end position="425"/>
    </location>
</feature>
<accession>A0A1X2HLL9</accession>
<gene>
    <name evidence="8" type="ORF">BCR43DRAFT_484900</name>
</gene>
<comment type="caution">
    <text evidence="8">The sequence shown here is derived from an EMBL/GenBank/DDBJ whole genome shotgun (WGS) entry which is preliminary data.</text>
</comment>
<name>A0A1X2HLL9_SYNRA</name>
<keyword evidence="9" id="KW-1185">Reference proteome</keyword>
<dbReference type="PANTHER" id="PTHR11707">
    <property type="entry name" value="L-ASPARAGINASE"/>
    <property type="match status" value="1"/>
</dbReference>
<dbReference type="SMART" id="SM00248">
    <property type="entry name" value="ANK"/>
    <property type="match status" value="3"/>
</dbReference>
<dbReference type="InterPro" id="IPR041725">
    <property type="entry name" value="L-asparaginase_I"/>
</dbReference>
<dbReference type="AlphaFoldDB" id="A0A1X2HLL9"/>
<reference evidence="8 9" key="1">
    <citation type="submission" date="2016-07" db="EMBL/GenBank/DDBJ databases">
        <title>Pervasive Adenine N6-methylation of Active Genes in Fungi.</title>
        <authorList>
            <consortium name="DOE Joint Genome Institute"/>
            <person name="Mondo S.J."/>
            <person name="Dannebaum R.O."/>
            <person name="Kuo R.C."/>
            <person name="Labutti K."/>
            <person name="Haridas S."/>
            <person name="Kuo A."/>
            <person name="Salamov A."/>
            <person name="Ahrendt S.R."/>
            <person name="Lipzen A."/>
            <person name="Sullivan W."/>
            <person name="Andreopoulos W.B."/>
            <person name="Clum A."/>
            <person name="Lindquist E."/>
            <person name="Daum C."/>
            <person name="Ramamoorthy G.K."/>
            <person name="Gryganskyi A."/>
            <person name="Culley D."/>
            <person name="Magnuson J.K."/>
            <person name="James T.Y."/>
            <person name="O'Malley M.A."/>
            <person name="Stajich J.E."/>
            <person name="Spatafora J.W."/>
            <person name="Visel A."/>
            <person name="Grigoriev I.V."/>
        </authorList>
    </citation>
    <scope>NUCLEOTIDE SEQUENCE [LARGE SCALE GENOMIC DNA]</scope>
    <source>
        <strain evidence="8 9">NRRL 2496</strain>
    </source>
</reference>
<dbReference type="EMBL" id="MCGN01000002">
    <property type="protein sequence ID" value="ORZ00251.1"/>
    <property type="molecule type" value="Genomic_DNA"/>
</dbReference>
<dbReference type="InterPro" id="IPR027475">
    <property type="entry name" value="Asparaginase/glutaminase_AS2"/>
</dbReference>
<dbReference type="NCBIfam" id="TIGR00519">
    <property type="entry name" value="asnASE_I"/>
    <property type="match status" value="1"/>
</dbReference>
<dbReference type="EC" id="3.5.1.1" evidence="1"/>
<dbReference type="Pfam" id="PF17763">
    <property type="entry name" value="Asparaginase_C"/>
    <property type="match status" value="1"/>
</dbReference>
<dbReference type="STRING" id="13706.A0A1X2HLL9"/>
<dbReference type="InterPro" id="IPR027473">
    <property type="entry name" value="L-asparaginase_C"/>
</dbReference>
<dbReference type="InterPro" id="IPR020827">
    <property type="entry name" value="Asparaginase/glutaminase_AS1"/>
</dbReference>
<dbReference type="PROSITE" id="PS50297">
    <property type="entry name" value="ANK_REP_REGION"/>
    <property type="match status" value="2"/>
</dbReference>
<dbReference type="InterPro" id="IPR027474">
    <property type="entry name" value="L-asparaginase_N"/>
</dbReference>
<dbReference type="SMART" id="SM00870">
    <property type="entry name" value="Asparaginase"/>
    <property type="match status" value="1"/>
</dbReference>
<dbReference type="Gene3D" id="1.25.40.20">
    <property type="entry name" value="Ankyrin repeat-containing domain"/>
    <property type="match status" value="2"/>
</dbReference>
<evidence type="ECO:0000259" key="7">
    <source>
        <dbReference type="Pfam" id="PF17763"/>
    </source>
</evidence>
<evidence type="ECO:0000259" key="6">
    <source>
        <dbReference type="Pfam" id="PF00710"/>
    </source>
</evidence>
<dbReference type="InterPro" id="IPR040919">
    <property type="entry name" value="Asparaginase_C"/>
</dbReference>
<dbReference type="PIRSF" id="PIRSF500176">
    <property type="entry name" value="L_ASNase"/>
    <property type="match status" value="1"/>
</dbReference>
<dbReference type="PROSITE" id="PS00144">
    <property type="entry name" value="ASN_GLN_ASE_1"/>
    <property type="match status" value="1"/>
</dbReference>
<dbReference type="OMA" id="CDVGVIP"/>
<dbReference type="PROSITE" id="PS50088">
    <property type="entry name" value="ANK_REPEAT"/>
    <property type="match status" value="3"/>
</dbReference>
<feature type="repeat" description="ANK" evidence="3">
    <location>
        <begin position="552"/>
        <end position="584"/>
    </location>
</feature>
<dbReference type="SUPFAM" id="SSF53774">
    <property type="entry name" value="Glutaminase/Asparaginase"/>
    <property type="match status" value="1"/>
</dbReference>
<evidence type="ECO:0000256" key="1">
    <source>
        <dbReference type="ARBA" id="ARBA00012920"/>
    </source>
</evidence>
<keyword evidence="3" id="KW-0040">ANK repeat</keyword>
<feature type="repeat" description="ANK" evidence="3">
    <location>
        <begin position="620"/>
        <end position="652"/>
    </location>
</feature>
<dbReference type="Proteomes" id="UP000242180">
    <property type="component" value="Unassembled WGS sequence"/>
</dbReference>
<dbReference type="Gene3D" id="3.40.50.1170">
    <property type="entry name" value="L-asparaginase, N-terminal domain"/>
    <property type="match status" value="1"/>
</dbReference>
<evidence type="ECO:0000256" key="2">
    <source>
        <dbReference type="ARBA" id="ARBA00022801"/>
    </source>
</evidence>
<dbReference type="GO" id="GO:0004067">
    <property type="term" value="F:asparaginase activity"/>
    <property type="evidence" value="ECO:0007669"/>
    <property type="project" value="UniProtKB-UniRule"/>
</dbReference>
<evidence type="ECO:0000313" key="8">
    <source>
        <dbReference type="EMBL" id="ORZ00251.1"/>
    </source>
</evidence>
<evidence type="ECO:0000313" key="9">
    <source>
        <dbReference type="Proteomes" id="UP000242180"/>
    </source>
</evidence>
<dbReference type="InterPro" id="IPR036152">
    <property type="entry name" value="Asp/glu_Ase-like_sf"/>
</dbReference>
<feature type="active site" evidence="4">
    <location>
        <position position="51"/>
    </location>
</feature>
<feature type="domain" description="L-asparaginase N-terminal" evidence="6">
    <location>
        <begin position="42"/>
        <end position="291"/>
    </location>
</feature>
<evidence type="ECO:0000256" key="5">
    <source>
        <dbReference type="PROSITE-ProRule" id="PRU10100"/>
    </source>
</evidence>
<dbReference type="FunFam" id="3.40.50.40:FF:000001">
    <property type="entry name" value="L-asparaginase 1"/>
    <property type="match status" value="1"/>
</dbReference>
<feature type="repeat" description="ANK" evidence="3">
    <location>
        <begin position="519"/>
        <end position="551"/>
    </location>
</feature>
<dbReference type="SUPFAM" id="SSF48403">
    <property type="entry name" value="Ankyrin repeat"/>
    <property type="match status" value="1"/>
</dbReference>
<keyword evidence="2" id="KW-0378">Hydrolase</keyword>
<dbReference type="InterPro" id="IPR006033">
    <property type="entry name" value="AsnA_fam"/>
</dbReference>
<organism evidence="8 9">
    <name type="scientific">Syncephalastrum racemosum</name>
    <name type="common">Filamentous fungus</name>
    <dbReference type="NCBI Taxonomy" id="13706"/>
    <lineage>
        <taxon>Eukaryota</taxon>
        <taxon>Fungi</taxon>
        <taxon>Fungi incertae sedis</taxon>
        <taxon>Mucoromycota</taxon>
        <taxon>Mucoromycotina</taxon>
        <taxon>Mucoromycetes</taxon>
        <taxon>Mucorales</taxon>
        <taxon>Syncephalastraceae</taxon>
        <taxon>Syncephalastrum</taxon>
    </lineage>
</organism>
<dbReference type="Gene3D" id="3.40.50.40">
    <property type="match status" value="1"/>
</dbReference>
<dbReference type="PROSITE" id="PS00917">
    <property type="entry name" value="ASN_GLN_ASE_2"/>
    <property type="match status" value="1"/>
</dbReference>
<evidence type="ECO:0000256" key="3">
    <source>
        <dbReference type="PROSITE-ProRule" id="PRU00023"/>
    </source>
</evidence>
<sequence length="699" mass="76950">MEPKTAIEHHEESQGNHIYDNLAVEHQLSADRNDMLAPDFSRVLVIYTGGTIGMKHTTEHGYIPLPNYLAQTLAQIQRFHDPQEVRAYSRSPSQSSLDSLDQPDTAAISGGFQNTVRVVQQDDARTIETYRLPSLVTPVSLYEKRIRYSILEYDPLLDSCNMTMDDWVRIACDIEANYQLFDAFIVLHGTDTMAYTASALSFMLQDLGKTVIITGSQVPLTEVRNDAVENLLGALTVAGHFVIPEVCLYFGQKLYRGNRTSKLSAVDFDAFDSPNLPSLVDLGIDINVKWPLVLRPTQIAKFQAHKCLNRNVASLRLFPGINVSTVRSFLAAPIQGVVLETYGAGNAPARPDLLEALKEACDRGVVIVNCTQCRKGLVTDAYATGRQLAKIGVVAGADMTPECALTKLSYLLGRDLPLEEVRSLMRKNLRGELTVRAPQQRFSMPTTRSSAHVLIDLVLNLAETQRDEGSLSFEEQLLAEKALAPLLLCSAAAVGDLNGIERLYGSLGELINLNCVDYEGRSPLHVACREGHTAVIEYLLLHGAAIHVRDRAGHTPLYLAAAGMRSEAVQMLRSAGAHLAESEREDFGPLWLKAVRENHVKFMKIALEAGWPVDWSEPGEGRHALDVAILHGRMAALKVLLGASVNVTLRDRWGFTALEKAKRMKEQGGDRRVSVETIDEMIQLLEAKIARNAAANGSP</sequence>
<dbReference type="InterPro" id="IPR006034">
    <property type="entry name" value="Asparaginase/glutaminase-like"/>
</dbReference>
<dbReference type="CDD" id="cd08963">
    <property type="entry name" value="L-asparaginase_I"/>
    <property type="match status" value="1"/>
</dbReference>
<dbReference type="GO" id="GO:0006528">
    <property type="term" value="P:asparagine metabolic process"/>
    <property type="evidence" value="ECO:0007669"/>
    <property type="project" value="UniProtKB-ARBA"/>
</dbReference>
<dbReference type="Pfam" id="PF00710">
    <property type="entry name" value="Asparaginase"/>
    <property type="match status" value="1"/>
</dbReference>
<protein>
    <recommendedName>
        <fullName evidence="1">asparaginase</fullName>
        <ecNumber evidence="1">3.5.1.1</ecNumber>
    </recommendedName>
</protein>
<dbReference type="InterPro" id="IPR002110">
    <property type="entry name" value="Ankyrin_rpt"/>
</dbReference>
<feature type="active site" evidence="5">
    <location>
        <position position="190"/>
    </location>
</feature>
<dbReference type="PANTHER" id="PTHR11707:SF28">
    <property type="entry name" value="60 KDA LYSOPHOSPHOLIPASE"/>
    <property type="match status" value="1"/>
</dbReference>
<dbReference type="InterPro" id="IPR036770">
    <property type="entry name" value="Ankyrin_rpt-contain_sf"/>
</dbReference>
<evidence type="ECO:0000256" key="4">
    <source>
        <dbReference type="PROSITE-ProRule" id="PRU10099"/>
    </source>
</evidence>
<dbReference type="PIRSF" id="PIRSF001220">
    <property type="entry name" value="L-ASNase_gatD"/>
    <property type="match status" value="1"/>
</dbReference>
<dbReference type="InParanoid" id="A0A1X2HLL9"/>
<dbReference type="SFLD" id="SFLDS00057">
    <property type="entry name" value="Glutaminase/Asparaginase"/>
    <property type="match status" value="1"/>
</dbReference>
<dbReference type="PROSITE" id="PS51732">
    <property type="entry name" value="ASN_GLN_ASE_3"/>
    <property type="match status" value="1"/>
</dbReference>
<dbReference type="InterPro" id="IPR037152">
    <property type="entry name" value="L-asparaginase_N_sf"/>
</dbReference>
<dbReference type="OrthoDB" id="542841at2759"/>
<dbReference type="Pfam" id="PF12796">
    <property type="entry name" value="Ank_2"/>
    <property type="match status" value="1"/>
</dbReference>
<dbReference type="PRINTS" id="PR00139">
    <property type="entry name" value="ASNGLNASE"/>
</dbReference>
<proteinExistence type="predicted"/>